<accession>A0A939SAW8</accession>
<dbReference type="Gene3D" id="1.20.120.530">
    <property type="entry name" value="GntR ligand-binding domain-like"/>
    <property type="match status" value="1"/>
</dbReference>
<evidence type="ECO:0000256" key="2">
    <source>
        <dbReference type="ARBA" id="ARBA00023125"/>
    </source>
</evidence>
<dbReference type="InterPro" id="IPR036390">
    <property type="entry name" value="WH_DNA-bd_sf"/>
</dbReference>
<dbReference type="GO" id="GO:0003700">
    <property type="term" value="F:DNA-binding transcription factor activity"/>
    <property type="evidence" value="ECO:0007669"/>
    <property type="project" value="InterPro"/>
</dbReference>
<reference evidence="5" key="1">
    <citation type="submission" date="2021-03" db="EMBL/GenBank/DDBJ databases">
        <title>Leucobacter chromiisoli sp. nov., isolated from chromium-containing soil of chemical plant.</title>
        <authorList>
            <person name="Xu Z."/>
        </authorList>
    </citation>
    <scope>NUCLEOTIDE SEQUENCE</scope>
    <source>
        <strain evidence="5">S27</strain>
    </source>
</reference>
<comment type="caution">
    <text evidence="5">The sequence shown here is derived from an EMBL/GenBank/DDBJ whole genome shotgun (WGS) entry which is preliminary data.</text>
</comment>
<evidence type="ECO:0000313" key="6">
    <source>
        <dbReference type="Proteomes" id="UP000664382"/>
    </source>
</evidence>
<dbReference type="InterPro" id="IPR011711">
    <property type="entry name" value="GntR_C"/>
</dbReference>
<dbReference type="InterPro" id="IPR036388">
    <property type="entry name" value="WH-like_DNA-bd_sf"/>
</dbReference>
<dbReference type="PROSITE" id="PS50949">
    <property type="entry name" value="HTH_GNTR"/>
    <property type="match status" value="1"/>
</dbReference>
<sequence>MRDGSTETAALSHYRTLREGILSGAIDAEQRLYESALTTELGTSRTPIREALTMLEKDGLLRRERRGYRVRERTLQEILDYFDVRRALEAAAAEGAAERATELERTQMSRLLESAAAQTDHARKAEIHLDWHRALHRASHNDAIIGFIERAETLIRLHSRPWDVTIAGDDDSQAEHESILQAVLERDPVLARERMMTHMARARDFQLEVMTRQPESV</sequence>
<dbReference type="SMART" id="SM00345">
    <property type="entry name" value="HTH_GNTR"/>
    <property type="match status" value="1"/>
</dbReference>
<keyword evidence="1" id="KW-0805">Transcription regulation</keyword>
<dbReference type="InterPro" id="IPR008920">
    <property type="entry name" value="TF_FadR/GntR_C"/>
</dbReference>
<dbReference type="SMART" id="SM00895">
    <property type="entry name" value="FCD"/>
    <property type="match status" value="1"/>
</dbReference>
<dbReference type="RefSeq" id="WP_208098144.1">
    <property type="nucleotide sequence ID" value="NZ_JAGDYM010000011.1"/>
</dbReference>
<dbReference type="Proteomes" id="UP000664382">
    <property type="component" value="Unassembled WGS sequence"/>
</dbReference>
<name>A0A939SAW8_9MICO</name>
<dbReference type="PANTHER" id="PTHR43537">
    <property type="entry name" value="TRANSCRIPTIONAL REGULATOR, GNTR FAMILY"/>
    <property type="match status" value="1"/>
</dbReference>
<keyword evidence="2" id="KW-0238">DNA-binding</keyword>
<protein>
    <submittedName>
        <fullName evidence="5">GntR family transcriptional regulator</fullName>
    </submittedName>
</protein>
<dbReference type="SUPFAM" id="SSF46785">
    <property type="entry name" value="Winged helix' DNA-binding domain"/>
    <property type="match status" value="1"/>
</dbReference>
<dbReference type="Gene3D" id="1.10.10.10">
    <property type="entry name" value="Winged helix-like DNA-binding domain superfamily/Winged helix DNA-binding domain"/>
    <property type="match status" value="1"/>
</dbReference>
<dbReference type="Pfam" id="PF00392">
    <property type="entry name" value="GntR"/>
    <property type="match status" value="1"/>
</dbReference>
<proteinExistence type="predicted"/>
<feature type="domain" description="HTH gntR-type" evidence="4">
    <location>
        <begin position="7"/>
        <end position="73"/>
    </location>
</feature>
<dbReference type="EMBL" id="JAGDYM010000011">
    <property type="protein sequence ID" value="MBO1902382.1"/>
    <property type="molecule type" value="Genomic_DNA"/>
</dbReference>
<keyword evidence="6" id="KW-1185">Reference proteome</keyword>
<evidence type="ECO:0000313" key="5">
    <source>
        <dbReference type="EMBL" id="MBO1902382.1"/>
    </source>
</evidence>
<dbReference type="PANTHER" id="PTHR43537:SF5">
    <property type="entry name" value="UXU OPERON TRANSCRIPTIONAL REGULATOR"/>
    <property type="match status" value="1"/>
</dbReference>
<evidence type="ECO:0000256" key="1">
    <source>
        <dbReference type="ARBA" id="ARBA00023015"/>
    </source>
</evidence>
<dbReference type="SUPFAM" id="SSF48008">
    <property type="entry name" value="GntR ligand-binding domain-like"/>
    <property type="match status" value="1"/>
</dbReference>
<dbReference type="Pfam" id="PF07729">
    <property type="entry name" value="FCD"/>
    <property type="match status" value="1"/>
</dbReference>
<evidence type="ECO:0000256" key="3">
    <source>
        <dbReference type="ARBA" id="ARBA00023163"/>
    </source>
</evidence>
<gene>
    <name evidence="5" type="ORF">J4H92_10530</name>
</gene>
<keyword evidence="3" id="KW-0804">Transcription</keyword>
<dbReference type="AlphaFoldDB" id="A0A939SAW8"/>
<evidence type="ECO:0000259" key="4">
    <source>
        <dbReference type="PROSITE" id="PS50949"/>
    </source>
</evidence>
<dbReference type="InterPro" id="IPR000524">
    <property type="entry name" value="Tscrpt_reg_HTH_GntR"/>
</dbReference>
<dbReference type="GO" id="GO:0003677">
    <property type="term" value="F:DNA binding"/>
    <property type="evidence" value="ECO:0007669"/>
    <property type="project" value="UniProtKB-KW"/>
</dbReference>
<organism evidence="5 6">
    <name type="scientific">Leucobacter weissii</name>
    <dbReference type="NCBI Taxonomy" id="1983706"/>
    <lineage>
        <taxon>Bacteria</taxon>
        <taxon>Bacillati</taxon>
        <taxon>Actinomycetota</taxon>
        <taxon>Actinomycetes</taxon>
        <taxon>Micrococcales</taxon>
        <taxon>Microbacteriaceae</taxon>
        <taxon>Leucobacter</taxon>
    </lineage>
</organism>